<accession>A0A3B0XQV5</accession>
<dbReference type="EMBL" id="UOFL01000003">
    <property type="protein sequence ID" value="VAW70825.1"/>
    <property type="molecule type" value="Genomic_DNA"/>
</dbReference>
<evidence type="ECO:0000313" key="1">
    <source>
        <dbReference type="EMBL" id="VAW70825.1"/>
    </source>
</evidence>
<proteinExistence type="predicted"/>
<protein>
    <submittedName>
        <fullName evidence="1">FIG00005326: uncharacterized protein</fullName>
    </submittedName>
</protein>
<dbReference type="InterPro" id="IPR009078">
    <property type="entry name" value="Ferritin-like_SF"/>
</dbReference>
<dbReference type="Gene3D" id="1.20.1260.10">
    <property type="match status" value="1"/>
</dbReference>
<dbReference type="PANTHER" id="PTHR42782:SF4">
    <property type="entry name" value="DUF455 DOMAIN-CONTAINING PROTEIN"/>
    <property type="match status" value="1"/>
</dbReference>
<reference evidence="1" key="1">
    <citation type="submission" date="2018-06" db="EMBL/GenBank/DDBJ databases">
        <authorList>
            <person name="Zhirakovskaya E."/>
        </authorList>
    </citation>
    <scope>NUCLEOTIDE SEQUENCE</scope>
</reference>
<dbReference type="InterPro" id="IPR007402">
    <property type="entry name" value="DUF455"/>
</dbReference>
<sequence>MQNKDFFESVYACLMHSNIDMKVKATVALTENGLLDVIPPSSESELVGKKSNAQAQVYSQTQTQIKSIPQPGRPDKPILVQQQQVPKRSFGTEEGRAAFIHAICHIEFNAINLALDALYRFRDFPSAYYNDWMKVAKEESEHFQLLNDRLYDLGYQYGDFPAHNGLWDMACRTEHDSLHRMALVPRVLEARGLDVTPGIIKRLKSVGDFKTVEILELILHEEVAHVKIGNDWYKYLCQQRALDPIKTFRELIREYYNAPLREPLNYPARIEAGFTEQEIKDLIKPFN</sequence>
<dbReference type="PANTHER" id="PTHR42782">
    <property type="entry name" value="SI:CH73-314G15.3"/>
    <property type="match status" value="1"/>
</dbReference>
<dbReference type="AlphaFoldDB" id="A0A3B0XQV5"/>
<dbReference type="SUPFAM" id="SSF47240">
    <property type="entry name" value="Ferritin-like"/>
    <property type="match status" value="1"/>
</dbReference>
<dbReference type="CDD" id="cd00657">
    <property type="entry name" value="Ferritin_like"/>
    <property type="match status" value="1"/>
</dbReference>
<dbReference type="InterPro" id="IPR012347">
    <property type="entry name" value="Ferritin-like"/>
</dbReference>
<gene>
    <name evidence="1" type="ORF">MNBD_GAMMA12-309</name>
</gene>
<dbReference type="Pfam" id="PF04305">
    <property type="entry name" value="DUF455"/>
    <property type="match status" value="1"/>
</dbReference>
<name>A0A3B0XQV5_9ZZZZ</name>
<organism evidence="1">
    <name type="scientific">hydrothermal vent metagenome</name>
    <dbReference type="NCBI Taxonomy" id="652676"/>
    <lineage>
        <taxon>unclassified sequences</taxon>
        <taxon>metagenomes</taxon>
        <taxon>ecological metagenomes</taxon>
    </lineage>
</organism>